<evidence type="ECO:0000313" key="5">
    <source>
        <dbReference type="Proteomes" id="UP000238218"/>
    </source>
</evidence>
<reference evidence="4 5" key="1">
    <citation type="submission" date="2018-02" db="EMBL/GenBank/DDBJ databases">
        <authorList>
            <person name="Moore K."/>
            <person name="Momper L."/>
        </authorList>
    </citation>
    <scope>NUCLEOTIDE SEQUENCE [LARGE SCALE GENOMIC DNA]</scope>
    <source>
        <strain evidence="4 5">CCALA 015</strain>
    </source>
</reference>
<proteinExistence type="predicted"/>
<dbReference type="PANTHER" id="PTHR43877:SF2">
    <property type="entry name" value="AMINOALKYLPHOSPHONATE N-ACETYLTRANSFERASE-RELATED"/>
    <property type="match status" value="1"/>
</dbReference>
<dbReference type="Proteomes" id="UP000238218">
    <property type="component" value="Unassembled WGS sequence"/>
</dbReference>
<evidence type="ECO:0000256" key="1">
    <source>
        <dbReference type="ARBA" id="ARBA00022679"/>
    </source>
</evidence>
<accession>A0ABX5FBG3</accession>
<keyword evidence="5" id="KW-1185">Reference proteome</keyword>
<dbReference type="PANTHER" id="PTHR43877">
    <property type="entry name" value="AMINOALKYLPHOSPHONATE N-ACETYLTRANSFERASE-RELATED-RELATED"/>
    <property type="match status" value="1"/>
</dbReference>
<dbReference type="SUPFAM" id="SSF55729">
    <property type="entry name" value="Acyl-CoA N-acyltransferases (Nat)"/>
    <property type="match status" value="1"/>
</dbReference>
<gene>
    <name evidence="4" type="ORF">C7B81_00600</name>
</gene>
<dbReference type="InterPro" id="IPR000182">
    <property type="entry name" value="GNAT_dom"/>
</dbReference>
<organism evidence="4 5">
    <name type="scientific">Aphanothece cf. minutissima CCALA 015</name>
    <dbReference type="NCBI Taxonomy" id="2107695"/>
    <lineage>
        <taxon>Bacteria</taxon>
        <taxon>Bacillati</taxon>
        <taxon>Cyanobacteriota</taxon>
        <taxon>Cyanophyceae</taxon>
        <taxon>Oscillatoriophycideae</taxon>
        <taxon>Chroococcales</taxon>
        <taxon>Aphanothecaceae</taxon>
        <taxon>Aphanothece</taxon>
    </lineage>
</organism>
<evidence type="ECO:0000256" key="2">
    <source>
        <dbReference type="ARBA" id="ARBA00023315"/>
    </source>
</evidence>
<sequence length="173" mass="18696">MPDIPVAPSPLIDIREADLSDPVDGAALLALMEVYARDPMGGGQGLSDFTRANLVDALARRPSAHGILAFAGEKPAGLAICLEGFSTFACRPLLNIHDLVVAEAFRRQGVARRLLQRAEVIARRLGCCKLTLEVLEGNRAAQAVYGRAGFQPYQLDPAMGRAQFWEKRLPDGD</sequence>
<reference evidence="4 5" key="2">
    <citation type="submission" date="2018-03" db="EMBL/GenBank/DDBJ databases">
        <title>The ancient ancestry and fast evolution of plastids.</title>
        <authorList>
            <person name="Moore K.R."/>
            <person name="Magnabosco C."/>
            <person name="Momper L."/>
            <person name="Gold D.A."/>
            <person name="Bosak T."/>
            <person name="Fournier G.P."/>
        </authorList>
    </citation>
    <scope>NUCLEOTIDE SEQUENCE [LARGE SCALE GENOMIC DNA]</scope>
    <source>
        <strain evidence="4 5">CCALA 015</strain>
    </source>
</reference>
<dbReference type="Pfam" id="PF00583">
    <property type="entry name" value="Acetyltransf_1"/>
    <property type="match status" value="1"/>
</dbReference>
<dbReference type="CDD" id="cd04301">
    <property type="entry name" value="NAT_SF"/>
    <property type="match status" value="1"/>
</dbReference>
<dbReference type="InterPro" id="IPR016181">
    <property type="entry name" value="Acyl_CoA_acyltransferase"/>
</dbReference>
<keyword evidence="1" id="KW-0808">Transferase</keyword>
<name>A0ABX5FBG3_9CHRO</name>
<feature type="domain" description="N-acetyltransferase" evidence="3">
    <location>
        <begin position="12"/>
        <end position="170"/>
    </location>
</feature>
<protein>
    <submittedName>
        <fullName evidence="4">GNAT family N-acetyltransferase</fullName>
    </submittedName>
</protein>
<evidence type="ECO:0000313" key="4">
    <source>
        <dbReference type="EMBL" id="PSB39185.1"/>
    </source>
</evidence>
<dbReference type="InterPro" id="IPR050832">
    <property type="entry name" value="Bact_Acetyltransf"/>
</dbReference>
<dbReference type="RefSeq" id="WP_106219384.1">
    <property type="nucleotide sequence ID" value="NZ_PVWP01000001.1"/>
</dbReference>
<dbReference type="EMBL" id="PVWP01000001">
    <property type="protein sequence ID" value="PSB39185.1"/>
    <property type="molecule type" value="Genomic_DNA"/>
</dbReference>
<dbReference type="Gene3D" id="3.40.630.30">
    <property type="match status" value="1"/>
</dbReference>
<dbReference type="PROSITE" id="PS51186">
    <property type="entry name" value="GNAT"/>
    <property type="match status" value="1"/>
</dbReference>
<comment type="caution">
    <text evidence="4">The sequence shown here is derived from an EMBL/GenBank/DDBJ whole genome shotgun (WGS) entry which is preliminary data.</text>
</comment>
<keyword evidence="2" id="KW-0012">Acyltransferase</keyword>
<evidence type="ECO:0000259" key="3">
    <source>
        <dbReference type="PROSITE" id="PS51186"/>
    </source>
</evidence>